<accession>A0AAD5RVQ8</accession>
<dbReference type="InterPro" id="IPR000014">
    <property type="entry name" value="PAS"/>
</dbReference>
<dbReference type="PROSITE" id="PS50114">
    <property type="entry name" value="GATA_ZN_FINGER_2"/>
    <property type="match status" value="1"/>
</dbReference>
<dbReference type="CDD" id="cd00130">
    <property type="entry name" value="PAS"/>
    <property type="match status" value="1"/>
</dbReference>
<evidence type="ECO:0000313" key="12">
    <source>
        <dbReference type="Proteomes" id="UP001201980"/>
    </source>
</evidence>
<reference evidence="11" key="1">
    <citation type="submission" date="2022-07" db="EMBL/GenBank/DDBJ databases">
        <title>Draft genome sequence of Zalerion maritima ATCC 34329, a (micro)plastics degrading marine fungus.</title>
        <authorList>
            <person name="Paco A."/>
            <person name="Goncalves M.F.M."/>
            <person name="Rocha-Santos T.A.P."/>
            <person name="Alves A."/>
        </authorList>
    </citation>
    <scope>NUCLEOTIDE SEQUENCE</scope>
    <source>
        <strain evidence="11">ATCC 34329</strain>
    </source>
</reference>
<keyword evidence="8" id="KW-0812">Transmembrane</keyword>
<dbReference type="Pfam" id="PF00320">
    <property type="entry name" value="GATA"/>
    <property type="match status" value="1"/>
</dbReference>
<feature type="region of interest" description="Disordered" evidence="7">
    <location>
        <begin position="161"/>
        <end position="253"/>
    </location>
</feature>
<dbReference type="SMART" id="SM00401">
    <property type="entry name" value="ZnF_GATA"/>
    <property type="match status" value="1"/>
</dbReference>
<dbReference type="GO" id="GO:0006355">
    <property type="term" value="P:regulation of DNA-templated transcription"/>
    <property type="evidence" value="ECO:0007669"/>
    <property type="project" value="InterPro"/>
</dbReference>
<dbReference type="GO" id="GO:0043565">
    <property type="term" value="F:sequence-specific DNA binding"/>
    <property type="evidence" value="ECO:0007669"/>
    <property type="project" value="InterPro"/>
</dbReference>
<dbReference type="InterPro" id="IPR000679">
    <property type="entry name" value="Znf_GATA"/>
</dbReference>
<name>A0AAD5RVQ8_9PEZI</name>
<keyword evidence="5" id="KW-0804">Transcription</keyword>
<feature type="domain" description="GATA-type" evidence="10">
    <location>
        <begin position="558"/>
        <end position="591"/>
    </location>
</feature>
<gene>
    <name evidence="11" type="ORF">MKZ38_007878</name>
</gene>
<feature type="region of interest" description="Disordered" evidence="7">
    <location>
        <begin position="414"/>
        <end position="439"/>
    </location>
</feature>
<dbReference type="PANTHER" id="PTHR47172:SF24">
    <property type="entry name" value="GATA ZINC FINGER DOMAIN-CONTAINING PROTEIN 14-RELATED"/>
    <property type="match status" value="1"/>
</dbReference>
<evidence type="ECO:0000256" key="8">
    <source>
        <dbReference type="SAM" id="Phobius"/>
    </source>
</evidence>
<evidence type="ECO:0000256" key="7">
    <source>
        <dbReference type="SAM" id="MobiDB-lite"/>
    </source>
</evidence>
<dbReference type="SUPFAM" id="SSF55785">
    <property type="entry name" value="PYP-like sensor domain (PAS domain)"/>
    <property type="match status" value="1"/>
</dbReference>
<evidence type="ECO:0000256" key="2">
    <source>
        <dbReference type="ARBA" id="ARBA00022771"/>
    </source>
</evidence>
<keyword evidence="2 6" id="KW-0863">Zinc-finger</keyword>
<evidence type="ECO:0000259" key="10">
    <source>
        <dbReference type="PROSITE" id="PS50114"/>
    </source>
</evidence>
<keyword evidence="8" id="KW-0472">Membrane</keyword>
<dbReference type="GO" id="GO:0008270">
    <property type="term" value="F:zinc ion binding"/>
    <property type="evidence" value="ECO:0007669"/>
    <property type="project" value="UniProtKB-KW"/>
</dbReference>
<keyword evidence="3" id="KW-0862">Zinc</keyword>
<keyword evidence="12" id="KW-1185">Reference proteome</keyword>
<feature type="region of interest" description="Disordered" evidence="7">
    <location>
        <begin position="107"/>
        <end position="145"/>
    </location>
</feature>
<evidence type="ECO:0000256" key="6">
    <source>
        <dbReference type="PROSITE-ProRule" id="PRU00094"/>
    </source>
</evidence>
<evidence type="ECO:0000256" key="5">
    <source>
        <dbReference type="ARBA" id="ARBA00023163"/>
    </source>
</evidence>
<dbReference type="InterPro" id="IPR013088">
    <property type="entry name" value="Znf_NHR/GATA"/>
</dbReference>
<dbReference type="SUPFAM" id="SSF57716">
    <property type="entry name" value="Glucocorticoid receptor-like (DNA-binding domain)"/>
    <property type="match status" value="1"/>
</dbReference>
<feature type="transmembrane region" description="Helical" evidence="8">
    <location>
        <begin position="20"/>
        <end position="38"/>
    </location>
</feature>
<dbReference type="NCBIfam" id="TIGR00229">
    <property type="entry name" value="sensory_box"/>
    <property type="match status" value="1"/>
</dbReference>
<keyword evidence="8" id="KW-1133">Transmembrane helix</keyword>
<keyword evidence="1" id="KW-0479">Metal-binding</keyword>
<dbReference type="Pfam" id="PF08447">
    <property type="entry name" value="PAS_3"/>
    <property type="match status" value="1"/>
</dbReference>
<evidence type="ECO:0000256" key="1">
    <source>
        <dbReference type="ARBA" id="ARBA00022723"/>
    </source>
</evidence>
<dbReference type="Gene3D" id="3.30.450.20">
    <property type="entry name" value="PAS domain"/>
    <property type="match status" value="1"/>
</dbReference>
<keyword evidence="4" id="KW-0805">Transcription regulation</keyword>
<dbReference type="CDD" id="cd00202">
    <property type="entry name" value="ZnF_GATA"/>
    <property type="match status" value="1"/>
</dbReference>
<dbReference type="InterPro" id="IPR035965">
    <property type="entry name" value="PAS-like_dom_sf"/>
</dbReference>
<evidence type="ECO:0000259" key="9">
    <source>
        <dbReference type="PROSITE" id="PS50112"/>
    </source>
</evidence>
<feature type="compositionally biased region" description="Low complexity" evidence="7">
    <location>
        <begin position="181"/>
        <end position="207"/>
    </location>
</feature>
<comment type="caution">
    <text evidence="11">The sequence shown here is derived from an EMBL/GenBank/DDBJ whole genome shotgun (WGS) entry which is preliminary data.</text>
</comment>
<dbReference type="AlphaFoldDB" id="A0AAD5RVQ8"/>
<dbReference type="PANTHER" id="PTHR47172">
    <property type="entry name" value="OS01G0976800 PROTEIN"/>
    <property type="match status" value="1"/>
</dbReference>
<dbReference type="PROSITE" id="PS00344">
    <property type="entry name" value="GATA_ZN_FINGER_1"/>
    <property type="match status" value="1"/>
</dbReference>
<sequence length="608" mass="67161">MEIKKQDGPRGKIYDPLKTAHFLAYSIIISPPAFLLLIPSKTGIIANWSVLDGIGPRVSTNSTLCTKELQQSIASHRIADAVNDPIVINSINCGPTRRPPLGMRKHRQAISSTQRSTPLQEEDQSFTVHTPPMESDPPLTANSQDGMMSLLDRNMFGSFDHVPMALDDPDDTSSLNNQTFSPVSVSAPQQQQAQQAQQAQQQQSQQQGENAALSDAAQAQNPDDASINIPGAGPPPASAFNSSQQANTTTTNTLTEFTKRRNWPAKVVEELKDLYQILDANGRVKYVSPSLTTLTGYAPEDLLDKFLKHMLHPDDVGLFVSELNESIATGNPLRLFYRFRKHDNTYAMFEAVGHGHIANAKFAPNPENKSPFCQAVLMVARPYPTKNAGLLDSFLEHKIENERLQRRIAELKREEVEEEEAQNSWLASQEGKSDIQTEDTMATSSTGTLFHKARNDASMMPPPERPASLNVALTQENLEGAISRSKPDSIKDKMARYQGRNHTDTIEMLTGLKYVEGERSRGITTGNKSPTLIKGDVGIAIPMDRDPRTGEKKKKLKLAEEYVCTDCGTLDSPEWRKGPSGPKTLCNACGLRWAKKEKKRNASVSNHH</sequence>
<dbReference type="Proteomes" id="UP001201980">
    <property type="component" value="Unassembled WGS sequence"/>
</dbReference>
<proteinExistence type="predicted"/>
<dbReference type="PROSITE" id="PS50112">
    <property type="entry name" value="PAS"/>
    <property type="match status" value="1"/>
</dbReference>
<evidence type="ECO:0000256" key="3">
    <source>
        <dbReference type="ARBA" id="ARBA00022833"/>
    </source>
</evidence>
<organism evidence="11 12">
    <name type="scientific">Zalerion maritima</name>
    <dbReference type="NCBI Taxonomy" id="339359"/>
    <lineage>
        <taxon>Eukaryota</taxon>
        <taxon>Fungi</taxon>
        <taxon>Dikarya</taxon>
        <taxon>Ascomycota</taxon>
        <taxon>Pezizomycotina</taxon>
        <taxon>Sordariomycetes</taxon>
        <taxon>Lulworthiomycetidae</taxon>
        <taxon>Lulworthiales</taxon>
        <taxon>Lulworthiaceae</taxon>
        <taxon>Zalerion</taxon>
    </lineage>
</organism>
<dbReference type="InterPro" id="IPR013655">
    <property type="entry name" value="PAS_fold_3"/>
</dbReference>
<dbReference type="Gene3D" id="3.30.50.10">
    <property type="entry name" value="Erythroid Transcription Factor GATA-1, subunit A"/>
    <property type="match status" value="1"/>
</dbReference>
<feature type="compositionally biased region" description="Polar residues" evidence="7">
    <location>
        <begin position="109"/>
        <end position="119"/>
    </location>
</feature>
<dbReference type="SMART" id="SM00091">
    <property type="entry name" value="PAS"/>
    <property type="match status" value="1"/>
</dbReference>
<protein>
    <submittedName>
        <fullName evidence="11">Uncharacterized protein</fullName>
    </submittedName>
</protein>
<dbReference type="EMBL" id="JAKWBI020000051">
    <property type="protein sequence ID" value="KAJ2904546.1"/>
    <property type="molecule type" value="Genomic_DNA"/>
</dbReference>
<evidence type="ECO:0000313" key="11">
    <source>
        <dbReference type="EMBL" id="KAJ2904546.1"/>
    </source>
</evidence>
<feature type="domain" description="PAS" evidence="9">
    <location>
        <begin position="260"/>
        <end position="330"/>
    </location>
</feature>
<evidence type="ECO:0000256" key="4">
    <source>
        <dbReference type="ARBA" id="ARBA00023015"/>
    </source>
</evidence>